<proteinExistence type="predicted"/>
<keyword evidence="2" id="KW-0378">Hydrolase</keyword>
<keyword evidence="2" id="KW-0547">Nucleotide-binding</keyword>
<dbReference type="GO" id="GO:0004386">
    <property type="term" value="F:helicase activity"/>
    <property type="evidence" value="ECO:0007669"/>
    <property type="project" value="UniProtKB-KW"/>
</dbReference>
<feature type="signal peptide" evidence="1">
    <location>
        <begin position="1"/>
        <end position="30"/>
    </location>
</feature>
<name>A0A0A9D795_ARUDO</name>
<sequence>MRVLLLVVRPRRLLVLVLVVLLMRRRPAAAVVVEVPPAAVAHARRVPGARIHGREEDSDLLRNRIEDAGSKGNKQIGSRKRI</sequence>
<dbReference type="EMBL" id="GBRH01213411">
    <property type="protein sequence ID" value="JAD84484.1"/>
    <property type="molecule type" value="Transcribed_RNA"/>
</dbReference>
<keyword evidence="2" id="KW-0347">Helicase</keyword>
<reference evidence="2" key="1">
    <citation type="submission" date="2014-09" db="EMBL/GenBank/DDBJ databases">
        <authorList>
            <person name="Magalhaes I.L.F."/>
            <person name="Oliveira U."/>
            <person name="Santos F.R."/>
            <person name="Vidigal T.H.D.A."/>
            <person name="Brescovit A.D."/>
            <person name="Santos A.J."/>
        </authorList>
    </citation>
    <scope>NUCLEOTIDE SEQUENCE</scope>
    <source>
        <tissue evidence="2">Shoot tissue taken approximately 20 cm above the soil surface</tissue>
    </source>
</reference>
<keyword evidence="1" id="KW-0732">Signal</keyword>
<keyword evidence="2" id="KW-0067">ATP-binding</keyword>
<accession>A0A0A9D795</accession>
<dbReference type="AlphaFoldDB" id="A0A0A9D795"/>
<evidence type="ECO:0000256" key="1">
    <source>
        <dbReference type="SAM" id="SignalP"/>
    </source>
</evidence>
<reference evidence="2" key="2">
    <citation type="journal article" date="2015" name="Data Brief">
        <title>Shoot transcriptome of the giant reed, Arundo donax.</title>
        <authorList>
            <person name="Barrero R.A."/>
            <person name="Guerrero F.D."/>
            <person name="Moolhuijzen P."/>
            <person name="Goolsby J.A."/>
            <person name="Tidwell J."/>
            <person name="Bellgard S.E."/>
            <person name="Bellgard M.I."/>
        </authorList>
    </citation>
    <scope>NUCLEOTIDE SEQUENCE</scope>
    <source>
        <tissue evidence="2">Shoot tissue taken approximately 20 cm above the soil surface</tissue>
    </source>
</reference>
<organism evidence="2">
    <name type="scientific">Arundo donax</name>
    <name type="common">Giant reed</name>
    <name type="synonym">Donax arundinaceus</name>
    <dbReference type="NCBI Taxonomy" id="35708"/>
    <lineage>
        <taxon>Eukaryota</taxon>
        <taxon>Viridiplantae</taxon>
        <taxon>Streptophyta</taxon>
        <taxon>Embryophyta</taxon>
        <taxon>Tracheophyta</taxon>
        <taxon>Spermatophyta</taxon>
        <taxon>Magnoliopsida</taxon>
        <taxon>Liliopsida</taxon>
        <taxon>Poales</taxon>
        <taxon>Poaceae</taxon>
        <taxon>PACMAD clade</taxon>
        <taxon>Arundinoideae</taxon>
        <taxon>Arundineae</taxon>
        <taxon>Arundo</taxon>
    </lineage>
</organism>
<evidence type="ECO:0000313" key="2">
    <source>
        <dbReference type="EMBL" id="JAD84484.1"/>
    </source>
</evidence>
<protein>
    <submittedName>
        <fullName evidence="2">ATP-dependent RNA helicase dhh1</fullName>
    </submittedName>
</protein>
<feature type="chain" id="PRO_5002061134" evidence="1">
    <location>
        <begin position="31"/>
        <end position="82"/>
    </location>
</feature>